<organism evidence="4 5">
    <name type="scientific">Subsaximicrobium wynnwilliamsii</name>
    <dbReference type="NCBI Taxonomy" id="291179"/>
    <lineage>
        <taxon>Bacteria</taxon>
        <taxon>Pseudomonadati</taxon>
        <taxon>Bacteroidota</taxon>
        <taxon>Flavobacteriia</taxon>
        <taxon>Flavobacteriales</taxon>
        <taxon>Flavobacteriaceae</taxon>
        <taxon>Subsaximicrobium</taxon>
    </lineage>
</organism>
<keyword evidence="5" id="KW-1185">Reference proteome</keyword>
<comment type="caution">
    <text evidence="4">The sequence shown here is derived from an EMBL/GenBank/DDBJ whole genome shotgun (WGS) entry which is preliminary data.</text>
</comment>
<feature type="domain" description="DUF3298" evidence="2">
    <location>
        <begin position="172"/>
        <end position="241"/>
    </location>
</feature>
<evidence type="ECO:0000256" key="1">
    <source>
        <dbReference type="SAM" id="SignalP"/>
    </source>
</evidence>
<gene>
    <name evidence="4" type="ORF">ESY86_15240</name>
</gene>
<name>A0A5C6ZDL4_9FLAO</name>
<dbReference type="InterPro" id="IPR037126">
    <property type="entry name" value="PdaC/RsiV-like_sf"/>
</dbReference>
<dbReference type="Proteomes" id="UP000321578">
    <property type="component" value="Unassembled WGS sequence"/>
</dbReference>
<feature type="chain" id="PRO_5022798398" evidence="1">
    <location>
        <begin position="30"/>
        <end position="251"/>
    </location>
</feature>
<dbReference type="EMBL" id="VORO01000019">
    <property type="protein sequence ID" value="TXD87827.1"/>
    <property type="molecule type" value="Genomic_DNA"/>
</dbReference>
<sequence>MFNVLQSIPKTVKKLALLVLLPAMILSCAEEVKVNFEEAQIKTTEAANINFNYPKATGTKTVAERINQSIENYVANQTNMANDTLRNVTIDEAVKQFNFEYKRFKSDFPEAAQQWEAFVDGEVTYKSPELICIYINSYLDTGGAHGNTVVRFLNFDAQTGELLEKEALINDRAAFLKIVQQHFQSETKPQDQGETTEDFFFGKDFQLPESIGFNDEGVVILYNTYEIASYAQGITEFLIPYAEVNSLLKQR</sequence>
<dbReference type="Pfam" id="PF11738">
    <property type="entry name" value="DUF3298"/>
    <property type="match status" value="1"/>
</dbReference>
<feature type="domain" description="Deacetylase PdaC" evidence="3">
    <location>
        <begin position="43"/>
        <end position="148"/>
    </location>
</feature>
<dbReference type="Pfam" id="PF13739">
    <property type="entry name" value="PdaC"/>
    <property type="match status" value="1"/>
</dbReference>
<evidence type="ECO:0000313" key="4">
    <source>
        <dbReference type="EMBL" id="TXD87827.1"/>
    </source>
</evidence>
<evidence type="ECO:0000259" key="2">
    <source>
        <dbReference type="Pfam" id="PF11738"/>
    </source>
</evidence>
<dbReference type="InterPro" id="IPR025303">
    <property type="entry name" value="PdaC"/>
</dbReference>
<evidence type="ECO:0000313" key="5">
    <source>
        <dbReference type="Proteomes" id="UP000321578"/>
    </source>
</evidence>
<dbReference type="Gene3D" id="3.30.565.40">
    <property type="entry name" value="Fervidobacterium nodosum Rt17-B1 like"/>
    <property type="match status" value="1"/>
</dbReference>
<dbReference type="AlphaFoldDB" id="A0A5C6ZDL4"/>
<evidence type="ECO:0000259" key="3">
    <source>
        <dbReference type="Pfam" id="PF13739"/>
    </source>
</evidence>
<dbReference type="Gene3D" id="3.90.640.20">
    <property type="entry name" value="Heat-shock cognate protein, ATPase"/>
    <property type="match status" value="1"/>
</dbReference>
<dbReference type="OrthoDB" id="594879at2"/>
<feature type="signal peptide" evidence="1">
    <location>
        <begin position="1"/>
        <end position="29"/>
    </location>
</feature>
<reference evidence="4 5" key="1">
    <citation type="submission" date="2019-08" db="EMBL/GenBank/DDBJ databases">
        <title>Genomes of Subsaximicrobium wynnwilliamsii strains.</title>
        <authorList>
            <person name="Bowman J.P."/>
        </authorList>
    </citation>
    <scope>NUCLEOTIDE SEQUENCE [LARGE SCALE GENOMIC DNA]</scope>
    <source>
        <strain evidence="4 5">2-80-2</strain>
    </source>
</reference>
<accession>A0A5C6ZDL4</accession>
<keyword evidence="1" id="KW-0732">Signal</keyword>
<protein>
    <submittedName>
        <fullName evidence="4">DUF3298 and DUF4163 domain-containing protein</fullName>
    </submittedName>
</protein>
<proteinExistence type="predicted"/>
<dbReference type="InterPro" id="IPR021729">
    <property type="entry name" value="DUF3298"/>
</dbReference>